<dbReference type="InterPro" id="IPR002347">
    <property type="entry name" value="SDR_fam"/>
</dbReference>
<keyword evidence="2" id="KW-0521">NADP</keyword>
<dbReference type="Proteomes" id="UP000053927">
    <property type="component" value="Unassembled WGS sequence"/>
</dbReference>
<dbReference type="KEGG" id="shs:STEHIDRAFT_88027"/>
<dbReference type="OrthoDB" id="191139at2759"/>
<dbReference type="InterPro" id="IPR036291">
    <property type="entry name" value="NAD(P)-bd_dom_sf"/>
</dbReference>
<dbReference type="AlphaFoldDB" id="R7RWC8"/>
<dbReference type="OMA" id="MGLQIAT"/>
<evidence type="ECO:0000313" key="5">
    <source>
        <dbReference type="Proteomes" id="UP000053927"/>
    </source>
</evidence>
<keyword evidence="3" id="KW-0560">Oxidoreductase</keyword>
<dbReference type="PRINTS" id="PR00081">
    <property type="entry name" value="GDHRDH"/>
</dbReference>
<evidence type="ECO:0000256" key="2">
    <source>
        <dbReference type="ARBA" id="ARBA00022857"/>
    </source>
</evidence>
<organism evidence="4 5">
    <name type="scientific">Stereum hirsutum (strain FP-91666)</name>
    <name type="common">White-rot fungus</name>
    <dbReference type="NCBI Taxonomy" id="721885"/>
    <lineage>
        <taxon>Eukaryota</taxon>
        <taxon>Fungi</taxon>
        <taxon>Dikarya</taxon>
        <taxon>Basidiomycota</taxon>
        <taxon>Agaricomycotina</taxon>
        <taxon>Agaricomycetes</taxon>
        <taxon>Russulales</taxon>
        <taxon>Stereaceae</taxon>
        <taxon>Stereum</taxon>
    </lineage>
</organism>
<dbReference type="RefSeq" id="XP_007311235.1">
    <property type="nucleotide sequence ID" value="XM_007311173.1"/>
</dbReference>
<dbReference type="GeneID" id="18807537"/>
<proteinExistence type="inferred from homology"/>
<dbReference type="PANTHER" id="PTHR24320">
    <property type="entry name" value="RETINOL DEHYDROGENASE"/>
    <property type="match status" value="1"/>
</dbReference>
<reference evidence="5" key="1">
    <citation type="journal article" date="2012" name="Science">
        <title>The Paleozoic origin of enzymatic lignin decomposition reconstructed from 31 fungal genomes.</title>
        <authorList>
            <person name="Floudas D."/>
            <person name="Binder M."/>
            <person name="Riley R."/>
            <person name="Barry K."/>
            <person name="Blanchette R.A."/>
            <person name="Henrissat B."/>
            <person name="Martinez A.T."/>
            <person name="Otillar R."/>
            <person name="Spatafora J.W."/>
            <person name="Yadav J.S."/>
            <person name="Aerts A."/>
            <person name="Benoit I."/>
            <person name="Boyd A."/>
            <person name="Carlson A."/>
            <person name="Copeland A."/>
            <person name="Coutinho P.M."/>
            <person name="de Vries R.P."/>
            <person name="Ferreira P."/>
            <person name="Findley K."/>
            <person name="Foster B."/>
            <person name="Gaskell J."/>
            <person name="Glotzer D."/>
            <person name="Gorecki P."/>
            <person name="Heitman J."/>
            <person name="Hesse C."/>
            <person name="Hori C."/>
            <person name="Igarashi K."/>
            <person name="Jurgens J.A."/>
            <person name="Kallen N."/>
            <person name="Kersten P."/>
            <person name="Kohler A."/>
            <person name="Kuees U."/>
            <person name="Kumar T.K.A."/>
            <person name="Kuo A."/>
            <person name="LaButti K."/>
            <person name="Larrondo L.F."/>
            <person name="Lindquist E."/>
            <person name="Ling A."/>
            <person name="Lombard V."/>
            <person name="Lucas S."/>
            <person name="Lundell T."/>
            <person name="Martin R."/>
            <person name="McLaughlin D.J."/>
            <person name="Morgenstern I."/>
            <person name="Morin E."/>
            <person name="Murat C."/>
            <person name="Nagy L.G."/>
            <person name="Nolan M."/>
            <person name="Ohm R.A."/>
            <person name="Patyshakuliyeva A."/>
            <person name="Rokas A."/>
            <person name="Ruiz-Duenas F.J."/>
            <person name="Sabat G."/>
            <person name="Salamov A."/>
            <person name="Samejima M."/>
            <person name="Schmutz J."/>
            <person name="Slot J.C."/>
            <person name="St John F."/>
            <person name="Stenlid J."/>
            <person name="Sun H."/>
            <person name="Sun S."/>
            <person name="Syed K."/>
            <person name="Tsang A."/>
            <person name="Wiebenga A."/>
            <person name="Young D."/>
            <person name="Pisabarro A."/>
            <person name="Eastwood D.C."/>
            <person name="Martin F."/>
            <person name="Cullen D."/>
            <person name="Grigoriev I.V."/>
            <person name="Hibbett D.S."/>
        </authorList>
    </citation>
    <scope>NUCLEOTIDE SEQUENCE [LARGE SCALE GENOMIC DNA]</scope>
    <source>
        <strain evidence="5">FP-91666</strain>
    </source>
</reference>
<keyword evidence="5" id="KW-1185">Reference proteome</keyword>
<dbReference type="PANTHER" id="PTHR24320:SF236">
    <property type="entry name" value="SHORT-CHAIN DEHYDROGENASE-RELATED"/>
    <property type="match status" value="1"/>
</dbReference>
<comment type="similarity">
    <text evidence="1">Belongs to the short-chain dehydrogenases/reductases (SDR) family.</text>
</comment>
<name>R7RWC8_STEHR</name>
<dbReference type="EMBL" id="JH687402">
    <property type="protein sequence ID" value="EIM79661.1"/>
    <property type="molecule type" value="Genomic_DNA"/>
</dbReference>
<dbReference type="Pfam" id="PF00106">
    <property type="entry name" value="adh_short"/>
    <property type="match status" value="1"/>
</dbReference>
<gene>
    <name evidence="4" type="ORF">STEHIDRAFT_88027</name>
</gene>
<dbReference type="GO" id="GO:0016491">
    <property type="term" value="F:oxidoreductase activity"/>
    <property type="evidence" value="ECO:0007669"/>
    <property type="project" value="UniProtKB-KW"/>
</dbReference>
<evidence type="ECO:0000313" key="4">
    <source>
        <dbReference type="EMBL" id="EIM79661.1"/>
    </source>
</evidence>
<accession>R7RWC8</accession>
<protein>
    <submittedName>
        <fullName evidence="4">NAD-P-binding protein</fullName>
    </submittedName>
</protein>
<dbReference type="SUPFAM" id="SSF51735">
    <property type="entry name" value="NAD(P)-binding Rossmann-fold domains"/>
    <property type="match status" value="1"/>
</dbReference>
<evidence type="ECO:0000256" key="3">
    <source>
        <dbReference type="ARBA" id="ARBA00023002"/>
    </source>
</evidence>
<evidence type="ECO:0000256" key="1">
    <source>
        <dbReference type="ARBA" id="ARBA00006484"/>
    </source>
</evidence>
<dbReference type="Gene3D" id="3.40.50.720">
    <property type="entry name" value="NAD(P)-binding Rossmann-like Domain"/>
    <property type="match status" value="1"/>
</dbReference>
<dbReference type="eggNOG" id="KOG1208">
    <property type="taxonomic scope" value="Eukaryota"/>
</dbReference>
<sequence length="313" mass="34373">MGQLWSSTFPPSPKWSVKDIPDLSGKVMIVTGGNSGIGKEIIRALLTHDAKVYLAARNAESAKATIVELKNDTGKEPIFLSLDLSSLKSVKMAAEEFMSKERKLDTLFNNGGVMFLTSAPQADAISEDGYDIQWATNALGPWYFTHLLTPALIIAAETSQDTKARILFTSSIVQGKDLNWDAMKDTPARRKMSADARYGQSKLANTVMSREMARRYGDKGIVSMSLNPGGIKTGLQRHMPAPFRFLLNLIMYPASMGALTPLWGGTSPEGADLNGKFLVPWGRVGIMHPAAENSELGRKLWTYLEEQVKEIMD</sequence>